<keyword evidence="1" id="KW-1133">Transmembrane helix</keyword>
<comment type="caution">
    <text evidence="2">The sequence shown here is derived from an EMBL/GenBank/DDBJ whole genome shotgun (WGS) entry which is preliminary data.</text>
</comment>
<sequence length="134" mass="13985">MNTARLRIVVDAGPGADDRERVEASRQLREMLLRQRVEQVVPARTETAPPGSKAGELVVAGTLVVTLVPAVISAVVATVQAWSERAAGRSASLVLGEDSLELTGLSAGQQQQLIDRFLEATAGGAEEAAADEPA</sequence>
<accession>A0A561TQH8</accession>
<reference evidence="2 3" key="1">
    <citation type="submission" date="2019-06" db="EMBL/GenBank/DDBJ databases">
        <title>Sequencing the genomes of 1000 actinobacteria strains.</title>
        <authorList>
            <person name="Klenk H.-P."/>
        </authorList>
    </citation>
    <scope>NUCLEOTIDE SEQUENCE [LARGE SCALE GENOMIC DNA]</scope>
    <source>
        <strain evidence="2 3">DSM 41695</strain>
    </source>
</reference>
<feature type="transmembrane region" description="Helical" evidence="1">
    <location>
        <begin position="57"/>
        <end position="79"/>
    </location>
</feature>
<dbReference type="Proteomes" id="UP000316603">
    <property type="component" value="Unassembled WGS sequence"/>
</dbReference>
<keyword evidence="3" id="KW-1185">Reference proteome</keyword>
<name>A0A561TQH8_9ACTN</name>
<dbReference type="AlphaFoldDB" id="A0A561TQH8"/>
<dbReference type="EMBL" id="VIWV01000001">
    <property type="protein sequence ID" value="TWF89364.1"/>
    <property type="molecule type" value="Genomic_DNA"/>
</dbReference>
<gene>
    <name evidence="2" type="ORF">FHX78_116406</name>
</gene>
<evidence type="ECO:0000313" key="3">
    <source>
        <dbReference type="Proteomes" id="UP000316603"/>
    </source>
</evidence>
<protein>
    <submittedName>
        <fullName evidence="2">Uncharacterized protein</fullName>
    </submittedName>
</protein>
<dbReference type="OrthoDB" id="4267413at2"/>
<keyword evidence="1" id="KW-0472">Membrane</keyword>
<proteinExistence type="predicted"/>
<evidence type="ECO:0000256" key="1">
    <source>
        <dbReference type="SAM" id="Phobius"/>
    </source>
</evidence>
<organism evidence="2 3">
    <name type="scientific">Streptomyces capillispiralis</name>
    <dbReference type="NCBI Taxonomy" id="68182"/>
    <lineage>
        <taxon>Bacteria</taxon>
        <taxon>Bacillati</taxon>
        <taxon>Actinomycetota</taxon>
        <taxon>Actinomycetes</taxon>
        <taxon>Kitasatosporales</taxon>
        <taxon>Streptomycetaceae</taxon>
        <taxon>Streptomyces</taxon>
    </lineage>
</organism>
<keyword evidence="1" id="KW-0812">Transmembrane</keyword>
<evidence type="ECO:0000313" key="2">
    <source>
        <dbReference type="EMBL" id="TWF89364.1"/>
    </source>
</evidence>
<dbReference type="RefSeq" id="WP_145870891.1">
    <property type="nucleotide sequence ID" value="NZ_BNCE01000010.1"/>
</dbReference>